<dbReference type="Pfam" id="PF00069">
    <property type="entry name" value="Pkinase"/>
    <property type="match status" value="2"/>
</dbReference>
<dbReference type="GO" id="GO:0004674">
    <property type="term" value="F:protein serine/threonine kinase activity"/>
    <property type="evidence" value="ECO:0007669"/>
    <property type="project" value="UniProtKB-KW"/>
</dbReference>
<evidence type="ECO:0000256" key="1">
    <source>
        <dbReference type="ARBA" id="ARBA00012513"/>
    </source>
</evidence>
<comment type="catalytic activity">
    <reaction evidence="7">
        <text>L-threonyl-[protein] + ATP = O-phospho-L-threonyl-[protein] + ADP + H(+)</text>
        <dbReference type="Rhea" id="RHEA:46608"/>
        <dbReference type="Rhea" id="RHEA-COMP:11060"/>
        <dbReference type="Rhea" id="RHEA-COMP:11605"/>
        <dbReference type="ChEBI" id="CHEBI:15378"/>
        <dbReference type="ChEBI" id="CHEBI:30013"/>
        <dbReference type="ChEBI" id="CHEBI:30616"/>
        <dbReference type="ChEBI" id="CHEBI:61977"/>
        <dbReference type="ChEBI" id="CHEBI:456216"/>
        <dbReference type="EC" id="2.7.11.1"/>
    </reaction>
</comment>
<dbReference type="PANTHER" id="PTHR24356:SF163">
    <property type="entry name" value="3-PHOSPHOINOSITIDE-DEPENDENT PROTEIN KINASE 1-RELATED"/>
    <property type="match status" value="1"/>
</dbReference>
<name>A0A7S4T2A6_9STRA</name>
<dbReference type="PROSITE" id="PS50011">
    <property type="entry name" value="PROTEIN_KINASE_DOM"/>
    <property type="match status" value="1"/>
</dbReference>
<feature type="binding site" evidence="9">
    <location>
        <position position="51"/>
    </location>
    <ligand>
        <name>ATP</name>
        <dbReference type="ChEBI" id="CHEBI:30616"/>
    </ligand>
</feature>
<evidence type="ECO:0000256" key="7">
    <source>
        <dbReference type="ARBA" id="ARBA00047899"/>
    </source>
</evidence>
<dbReference type="InterPro" id="IPR050236">
    <property type="entry name" value="Ser_Thr_kinase_AGC"/>
</dbReference>
<evidence type="ECO:0000256" key="5">
    <source>
        <dbReference type="ARBA" id="ARBA00022777"/>
    </source>
</evidence>
<dbReference type="PANTHER" id="PTHR24356">
    <property type="entry name" value="SERINE/THREONINE-PROTEIN KINASE"/>
    <property type="match status" value="1"/>
</dbReference>
<dbReference type="InterPro" id="IPR017441">
    <property type="entry name" value="Protein_kinase_ATP_BS"/>
</dbReference>
<evidence type="ECO:0000256" key="6">
    <source>
        <dbReference type="ARBA" id="ARBA00022840"/>
    </source>
</evidence>
<dbReference type="PROSITE" id="PS00107">
    <property type="entry name" value="PROTEIN_KINASE_ATP"/>
    <property type="match status" value="1"/>
</dbReference>
<sequence length="432" mass="47823">MAESPVLLPSLKFHDLVFGHVLGTGAFSTVKYARRIKKDRTRSNWPEYAVKIVSTQKIEELGYEKSINREIATLCTLSHPSIARLISSFRFKDGAYLVLEYASGGDLHTLLKKNGSLDEISTKFVCGEVLVALGSIHDAGFVFGDLKPENILITESGHIKITDFGGCRPVTKAAKEMIKKSGKNIIQQLRDGDWRENKNKLEDKLDIDACDEGKEEEEEEDDDKRIEGTTAYLPPEVVAGGVPTTAADVWAFGCVLYQCLSGRPPILEENETLTMRKIVTFDLTANDSENGSEEDAFFASSSISSFSTFGPESRALIRRLLSRNPNDRPSVPMVTEDSFFSGMDVYGLHRKAAHPLDVGSVAPVADARWSRRQFSSIWAPQPQSYHIDPLDTSNVVSSNGVIDNRPIMEGDEIEVLFLTTNKLSVLNKISEL</sequence>
<dbReference type="SUPFAM" id="SSF56112">
    <property type="entry name" value="Protein kinase-like (PK-like)"/>
    <property type="match status" value="1"/>
</dbReference>
<organism evidence="11">
    <name type="scientific">Ditylum brightwellii</name>
    <dbReference type="NCBI Taxonomy" id="49249"/>
    <lineage>
        <taxon>Eukaryota</taxon>
        <taxon>Sar</taxon>
        <taxon>Stramenopiles</taxon>
        <taxon>Ochrophyta</taxon>
        <taxon>Bacillariophyta</taxon>
        <taxon>Mediophyceae</taxon>
        <taxon>Lithodesmiophycidae</taxon>
        <taxon>Lithodesmiales</taxon>
        <taxon>Lithodesmiaceae</taxon>
        <taxon>Ditylum</taxon>
    </lineage>
</organism>
<keyword evidence="2" id="KW-0723">Serine/threonine-protein kinase</keyword>
<dbReference type="EC" id="2.7.11.1" evidence="1"/>
<dbReference type="GO" id="GO:0035556">
    <property type="term" value="P:intracellular signal transduction"/>
    <property type="evidence" value="ECO:0007669"/>
    <property type="project" value="TreeGrafter"/>
</dbReference>
<dbReference type="EMBL" id="HBNS01057863">
    <property type="protein sequence ID" value="CAE4662550.1"/>
    <property type="molecule type" value="Transcribed_RNA"/>
</dbReference>
<dbReference type="InterPro" id="IPR000719">
    <property type="entry name" value="Prot_kinase_dom"/>
</dbReference>
<evidence type="ECO:0000256" key="2">
    <source>
        <dbReference type="ARBA" id="ARBA00022527"/>
    </source>
</evidence>
<dbReference type="SMART" id="SM00220">
    <property type="entry name" value="S_TKc"/>
    <property type="match status" value="1"/>
</dbReference>
<keyword evidence="6 9" id="KW-0067">ATP-binding</keyword>
<evidence type="ECO:0000256" key="9">
    <source>
        <dbReference type="PROSITE-ProRule" id="PRU10141"/>
    </source>
</evidence>
<evidence type="ECO:0000256" key="4">
    <source>
        <dbReference type="ARBA" id="ARBA00022741"/>
    </source>
</evidence>
<feature type="domain" description="Protein kinase" evidence="10">
    <location>
        <begin position="16"/>
        <end position="340"/>
    </location>
</feature>
<evidence type="ECO:0000256" key="8">
    <source>
        <dbReference type="ARBA" id="ARBA00048679"/>
    </source>
</evidence>
<evidence type="ECO:0000259" key="10">
    <source>
        <dbReference type="PROSITE" id="PS50011"/>
    </source>
</evidence>
<proteinExistence type="predicted"/>
<gene>
    <name evidence="11" type="ORF">DBRI00130_LOCUS41635</name>
</gene>
<reference evidence="11" key="1">
    <citation type="submission" date="2021-01" db="EMBL/GenBank/DDBJ databases">
        <authorList>
            <person name="Corre E."/>
            <person name="Pelletier E."/>
            <person name="Niang G."/>
            <person name="Scheremetjew M."/>
            <person name="Finn R."/>
            <person name="Kale V."/>
            <person name="Holt S."/>
            <person name="Cochrane G."/>
            <person name="Meng A."/>
            <person name="Brown T."/>
            <person name="Cohen L."/>
        </authorList>
    </citation>
    <scope>NUCLEOTIDE SEQUENCE</scope>
    <source>
        <strain evidence="11">GSO104</strain>
    </source>
</reference>
<dbReference type="Gene3D" id="3.30.200.20">
    <property type="entry name" value="Phosphorylase Kinase, domain 1"/>
    <property type="match status" value="1"/>
</dbReference>
<comment type="catalytic activity">
    <reaction evidence="8">
        <text>L-seryl-[protein] + ATP = O-phospho-L-seryl-[protein] + ADP + H(+)</text>
        <dbReference type="Rhea" id="RHEA:17989"/>
        <dbReference type="Rhea" id="RHEA-COMP:9863"/>
        <dbReference type="Rhea" id="RHEA-COMP:11604"/>
        <dbReference type="ChEBI" id="CHEBI:15378"/>
        <dbReference type="ChEBI" id="CHEBI:29999"/>
        <dbReference type="ChEBI" id="CHEBI:30616"/>
        <dbReference type="ChEBI" id="CHEBI:83421"/>
        <dbReference type="ChEBI" id="CHEBI:456216"/>
        <dbReference type="EC" id="2.7.11.1"/>
    </reaction>
</comment>
<dbReference type="Gene3D" id="1.10.510.10">
    <property type="entry name" value="Transferase(Phosphotransferase) domain 1"/>
    <property type="match status" value="1"/>
</dbReference>
<dbReference type="AlphaFoldDB" id="A0A7S4T2A6"/>
<keyword evidence="3" id="KW-0808">Transferase</keyword>
<keyword evidence="4 9" id="KW-0547">Nucleotide-binding</keyword>
<dbReference type="GO" id="GO:0005524">
    <property type="term" value="F:ATP binding"/>
    <property type="evidence" value="ECO:0007669"/>
    <property type="project" value="UniProtKB-UniRule"/>
</dbReference>
<protein>
    <recommendedName>
        <fullName evidence="1">non-specific serine/threonine protein kinase</fullName>
        <ecNumber evidence="1">2.7.11.1</ecNumber>
    </recommendedName>
</protein>
<dbReference type="InterPro" id="IPR011009">
    <property type="entry name" value="Kinase-like_dom_sf"/>
</dbReference>
<keyword evidence="5" id="KW-0418">Kinase</keyword>
<evidence type="ECO:0000256" key="3">
    <source>
        <dbReference type="ARBA" id="ARBA00022679"/>
    </source>
</evidence>
<accession>A0A7S4T2A6</accession>
<evidence type="ECO:0000313" key="11">
    <source>
        <dbReference type="EMBL" id="CAE4662550.1"/>
    </source>
</evidence>